<feature type="region of interest" description="Disordered" evidence="1">
    <location>
        <begin position="194"/>
        <end position="277"/>
    </location>
</feature>
<evidence type="ECO:0000256" key="1">
    <source>
        <dbReference type="SAM" id="MobiDB-lite"/>
    </source>
</evidence>
<reference evidence="5" key="1">
    <citation type="journal article" date="2019" name="Int. J. Syst. Evol. Microbiol.">
        <title>The Global Catalogue of Microorganisms (GCM) 10K type strain sequencing project: providing services to taxonomists for standard genome sequencing and annotation.</title>
        <authorList>
            <consortium name="The Broad Institute Genomics Platform"/>
            <consortium name="The Broad Institute Genome Sequencing Center for Infectious Disease"/>
            <person name="Wu L."/>
            <person name="Ma J."/>
        </authorList>
    </citation>
    <scope>NUCLEOTIDE SEQUENCE [LARGE SCALE GENOMIC DNA]</scope>
    <source>
        <strain evidence="5">CGMCC 1.13681</strain>
    </source>
</reference>
<keyword evidence="2" id="KW-0732">Signal</keyword>
<feature type="signal peptide" evidence="2">
    <location>
        <begin position="1"/>
        <end position="27"/>
    </location>
</feature>
<organism evidence="4 5">
    <name type="scientific">Streptomyces polyrhachis</name>
    <dbReference type="NCBI Taxonomy" id="1282885"/>
    <lineage>
        <taxon>Bacteria</taxon>
        <taxon>Bacillati</taxon>
        <taxon>Actinomycetota</taxon>
        <taxon>Actinomycetes</taxon>
        <taxon>Kitasatosporales</taxon>
        <taxon>Streptomycetaceae</taxon>
        <taxon>Streptomyces</taxon>
    </lineage>
</organism>
<evidence type="ECO:0000313" key="5">
    <source>
        <dbReference type="Proteomes" id="UP001596413"/>
    </source>
</evidence>
<dbReference type="EMBL" id="JBHSZO010000018">
    <property type="protein sequence ID" value="MFC7219112.1"/>
    <property type="molecule type" value="Genomic_DNA"/>
</dbReference>
<evidence type="ECO:0000256" key="2">
    <source>
        <dbReference type="SAM" id="SignalP"/>
    </source>
</evidence>
<dbReference type="Proteomes" id="UP001596413">
    <property type="component" value="Unassembled WGS sequence"/>
</dbReference>
<dbReference type="InterPro" id="IPR046542">
    <property type="entry name" value="DUF6801"/>
</dbReference>
<sequence length="495" mass="50748">MRAARFAGIGALALLGGLLPGSNPAVGAGAGRIDVLFDCALADGSTVRTEAAIAVVLPESGTPGERIQPTDVEVAVEPPAATLAALAAQGTTSVDSTVTLGVDLRQGANAVKAPWGPLAAAASTTAAERPTHTGEVPWVLLAAEGEVSFTTADLQLTLTPKDGSSLAPVDVTCAPTGPGTLLGTVEVRAFGAPEASAPEDAPPATSGAGAAPGGESPGADGGEDATDGGPGVKTPESKPFVMPRQAAGVRRGEACPEEKPDTRPDPKLYPPMPPTAVLGSPGVSNNLCAIATGFATVRKQQRSMIVNDGRKNVMTALRLVFNQERYTDPRQPGWTRRMHSGTIALPDAESSFMVFDFQPASAKVAFEAGPVTAVSDQQSGTTGLTMHVGYFQHLRLYDVKINGVPLRVGPDCRTSKPIKTMLSGKYATTINNGGILTTGSLEIPPFSGCRNGTEDVSRLLTLAISGPGNKLKIRQGQAYRTGEPLGSAVPELPPL</sequence>
<keyword evidence="5" id="KW-1185">Reference proteome</keyword>
<feature type="domain" description="DUF6801" evidence="3">
    <location>
        <begin position="37"/>
        <end position="176"/>
    </location>
</feature>
<feature type="chain" id="PRO_5045221303" evidence="2">
    <location>
        <begin position="28"/>
        <end position="495"/>
    </location>
</feature>
<dbReference type="Pfam" id="PF20611">
    <property type="entry name" value="DUF6801"/>
    <property type="match status" value="1"/>
</dbReference>
<name>A0ABW2GET3_9ACTN</name>
<evidence type="ECO:0000259" key="3">
    <source>
        <dbReference type="Pfam" id="PF20611"/>
    </source>
</evidence>
<gene>
    <name evidence="4" type="ORF">ACFQLX_13185</name>
</gene>
<dbReference type="RefSeq" id="WP_386414644.1">
    <property type="nucleotide sequence ID" value="NZ_JBHSZO010000018.1"/>
</dbReference>
<feature type="compositionally biased region" description="Gly residues" evidence="1">
    <location>
        <begin position="210"/>
        <end position="220"/>
    </location>
</feature>
<feature type="compositionally biased region" description="Basic and acidic residues" evidence="1">
    <location>
        <begin position="250"/>
        <end position="266"/>
    </location>
</feature>
<feature type="compositionally biased region" description="Low complexity" evidence="1">
    <location>
        <begin position="194"/>
        <end position="209"/>
    </location>
</feature>
<evidence type="ECO:0000313" key="4">
    <source>
        <dbReference type="EMBL" id="MFC7219112.1"/>
    </source>
</evidence>
<proteinExistence type="predicted"/>
<comment type="caution">
    <text evidence="4">The sequence shown here is derived from an EMBL/GenBank/DDBJ whole genome shotgun (WGS) entry which is preliminary data.</text>
</comment>
<protein>
    <submittedName>
        <fullName evidence="4">DUF6801 domain-containing protein</fullName>
    </submittedName>
</protein>
<accession>A0ABW2GET3</accession>